<dbReference type="AlphaFoldDB" id="A0A8S9MNB6"/>
<protein>
    <submittedName>
        <fullName evidence="1">Uncharacterized protein</fullName>
    </submittedName>
</protein>
<reference evidence="1" key="1">
    <citation type="submission" date="2019-12" db="EMBL/GenBank/DDBJ databases">
        <title>Genome sequencing and annotation of Brassica cretica.</title>
        <authorList>
            <person name="Studholme D.J."/>
            <person name="Sarris P.F."/>
        </authorList>
    </citation>
    <scope>NUCLEOTIDE SEQUENCE</scope>
    <source>
        <strain evidence="1">PFS-001/15</strain>
        <tissue evidence="1">Leaf</tissue>
    </source>
</reference>
<organism evidence="1 2">
    <name type="scientific">Brassica cretica</name>
    <name type="common">Mustard</name>
    <dbReference type="NCBI Taxonomy" id="69181"/>
    <lineage>
        <taxon>Eukaryota</taxon>
        <taxon>Viridiplantae</taxon>
        <taxon>Streptophyta</taxon>
        <taxon>Embryophyta</taxon>
        <taxon>Tracheophyta</taxon>
        <taxon>Spermatophyta</taxon>
        <taxon>Magnoliopsida</taxon>
        <taxon>eudicotyledons</taxon>
        <taxon>Gunneridae</taxon>
        <taxon>Pentapetalae</taxon>
        <taxon>rosids</taxon>
        <taxon>malvids</taxon>
        <taxon>Brassicales</taxon>
        <taxon>Brassicaceae</taxon>
        <taxon>Brassiceae</taxon>
        <taxon>Brassica</taxon>
    </lineage>
</organism>
<dbReference type="Proteomes" id="UP000712281">
    <property type="component" value="Unassembled WGS sequence"/>
</dbReference>
<evidence type="ECO:0000313" key="2">
    <source>
        <dbReference type="Proteomes" id="UP000712281"/>
    </source>
</evidence>
<proteinExistence type="predicted"/>
<sequence length="149" mass="16895">MNWSRSWSKFCDSDRIIPNPSPSASGPWCWVGRSVMFLFDCWLAGRFGVVTSPFFCLIQKLKRSSVGKSQRLKTLAIISLSPAGLSLLSLSSSSLSLSLSPSSREWWWWWWLQPIGGGDQISSLSYSLVPYLFRSHLPCLCSRSRSRLR</sequence>
<evidence type="ECO:0000313" key="1">
    <source>
        <dbReference type="EMBL" id="KAF2619618.1"/>
    </source>
</evidence>
<accession>A0A8S9MNB6</accession>
<dbReference type="EMBL" id="QGKW02000007">
    <property type="protein sequence ID" value="KAF2619618.1"/>
    <property type="molecule type" value="Genomic_DNA"/>
</dbReference>
<gene>
    <name evidence="1" type="ORF">F2Q68_00041347</name>
</gene>
<comment type="caution">
    <text evidence="1">The sequence shown here is derived from an EMBL/GenBank/DDBJ whole genome shotgun (WGS) entry which is preliminary data.</text>
</comment>
<name>A0A8S9MNB6_BRACR</name>